<evidence type="ECO:0000313" key="3">
    <source>
        <dbReference type="Proteomes" id="UP000012960"/>
    </source>
</evidence>
<reference evidence="1" key="1">
    <citation type="submission" date="2021-03" db="EMBL/GenBank/DDBJ databases">
        <authorList>
            <consortium name="Genoscope - CEA"/>
            <person name="William W."/>
        </authorList>
    </citation>
    <scope>NUCLEOTIDE SEQUENCE</scope>
    <source>
        <strain evidence="1">Doubled-haploid Pahang</strain>
    </source>
</reference>
<sequence length="125" mass="14680">MTGYVDILPIFGSSCNTSSAGIVAKDKKYRQLDCSICFLLGAYRAYRAFDILNWIYCYFTEPHCVHWIIGRTMSSSSYQHDLVLFQGQPTVVKISKPYVWNAKLCSIQVCLFYFFEFRYKIRYLF</sequence>
<organism evidence="2 3">
    <name type="scientific">Musa acuminata subsp. malaccensis</name>
    <name type="common">Wild banana</name>
    <name type="synonym">Musa malaccensis</name>
    <dbReference type="NCBI Taxonomy" id="214687"/>
    <lineage>
        <taxon>Eukaryota</taxon>
        <taxon>Viridiplantae</taxon>
        <taxon>Streptophyta</taxon>
        <taxon>Embryophyta</taxon>
        <taxon>Tracheophyta</taxon>
        <taxon>Spermatophyta</taxon>
        <taxon>Magnoliopsida</taxon>
        <taxon>Liliopsida</taxon>
        <taxon>Zingiberales</taxon>
        <taxon>Musaceae</taxon>
        <taxon>Musa</taxon>
    </lineage>
</organism>
<dbReference type="EMBL" id="HG996471">
    <property type="protein sequence ID" value="CAG1847030.1"/>
    <property type="molecule type" value="Genomic_DNA"/>
</dbReference>
<dbReference type="Gramene" id="Ma06_t22300.2">
    <property type="protein sequence ID" value="Ma06_p22300.2"/>
    <property type="gene ID" value="Ma06_g22300"/>
</dbReference>
<reference evidence="2" key="2">
    <citation type="submission" date="2021-05" db="UniProtKB">
        <authorList>
            <consortium name="EnsemblPlants"/>
        </authorList>
    </citation>
    <scope>IDENTIFICATION</scope>
    <source>
        <strain evidence="2">subsp. malaccensis</strain>
    </source>
</reference>
<accession>A0A804JJ46</accession>
<protein>
    <submittedName>
        <fullName evidence="1">(wild Malaysian banana) hypothetical protein</fullName>
    </submittedName>
</protein>
<proteinExistence type="predicted"/>
<keyword evidence="3" id="KW-1185">Reference proteome</keyword>
<dbReference type="InParanoid" id="A0A804JJ46"/>
<name>A0A804JJ46_MUSAM</name>
<dbReference type="EnsemblPlants" id="Ma06_t22300.2">
    <property type="protein sequence ID" value="Ma06_p22300.2"/>
    <property type="gene ID" value="Ma06_g22300"/>
</dbReference>
<dbReference type="AlphaFoldDB" id="A0A804JJ46"/>
<evidence type="ECO:0000313" key="2">
    <source>
        <dbReference type="EnsemblPlants" id="Ma06_p22300.2"/>
    </source>
</evidence>
<gene>
    <name evidence="1" type="ORF">GSMUA_168250.1</name>
</gene>
<evidence type="ECO:0000313" key="1">
    <source>
        <dbReference type="EMBL" id="CAG1847030.1"/>
    </source>
</evidence>
<dbReference type="Proteomes" id="UP000012960">
    <property type="component" value="Unplaced"/>
</dbReference>